<comment type="caution">
    <text evidence="6">The sequence shown here is derived from an EMBL/GenBank/DDBJ whole genome shotgun (WGS) entry which is preliminary data.</text>
</comment>
<proteinExistence type="predicted"/>
<feature type="transmembrane region" description="Helical" evidence="4">
    <location>
        <begin position="98"/>
        <end position="118"/>
    </location>
</feature>
<keyword evidence="3 6" id="KW-0378">Hydrolase</keyword>
<dbReference type="CDD" id="cd07341">
    <property type="entry name" value="M56_BlaR1_MecR1_like"/>
    <property type="match status" value="1"/>
</dbReference>
<evidence type="ECO:0000313" key="7">
    <source>
        <dbReference type="Proteomes" id="UP001200145"/>
    </source>
</evidence>
<dbReference type="InterPro" id="IPR002508">
    <property type="entry name" value="MurNAc-LAA_cat"/>
</dbReference>
<keyword evidence="4" id="KW-1133">Transmembrane helix</keyword>
<evidence type="ECO:0000256" key="2">
    <source>
        <dbReference type="ARBA" id="ARBA00011901"/>
    </source>
</evidence>
<keyword evidence="4" id="KW-0812">Transmembrane</keyword>
<dbReference type="RefSeq" id="WP_234868654.1">
    <property type="nucleotide sequence ID" value="NZ_JAKEVY010000008.1"/>
</dbReference>
<dbReference type="SUPFAM" id="SSF53187">
    <property type="entry name" value="Zn-dependent exopeptidases"/>
    <property type="match status" value="1"/>
</dbReference>
<evidence type="ECO:0000256" key="1">
    <source>
        <dbReference type="ARBA" id="ARBA00001561"/>
    </source>
</evidence>
<feature type="domain" description="TonB C-terminal" evidence="5">
    <location>
        <begin position="535"/>
        <end position="628"/>
    </location>
</feature>
<dbReference type="Pfam" id="PF03544">
    <property type="entry name" value="TonB_C"/>
    <property type="match status" value="1"/>
</dbReference>
<keyword evidence="4" id="KW-0472">Membrane</keyword>
<dbReference type="InterPro" id="IPR050695">
    <property type="entry name" value="N-acetylmuramoyl_amidase_3"/>
</dbReference>
<dbReference type="Proteomes" id="UP001200145">
    <property type="component" value="Unassembled WGS sequence"/>
</dbReference>
<dbReference type="SMART" id="SM00646">
    <property type="entry name" value="Ami_3"/>
    <property type="match status" value="1"/>
</dbReference>
<dbReference type="Gene3D" id="3.30.1150.10">
    <property type="match status" value="1"/>
</dbReference>
<comment type="catalytic activity">
    <reaction evidence="1">
        <text>Hydrolyzes the link between N-acetylmuramoyl residues and L-amino acid residues in certain cell-wall glycopeptides.</text>
        <dbReference type="EC" id="3.5.1.28"/>
    </reaction>
</comment>
<dbReference type="CDD" id="cd02696">
    <property type="entry name" value="MurNAc-LAA"/>
    <property type="match status" value="1"/>
</dbReference>
<accession>A0ABS9BMP9</accession>
<dbReference type="InterPro" id="IPR008756">
    <property type="entry name" value="Peptidase_M56"/>
</dbReference>
<dbReference type="InterPro" id="IPR037682">
    <property type="entry name" value="TonB_C"/>
</dbReference>
<organism evidence="6 7">
    <name type="scientific">Flavihumibacter fluminis</name>
    <dbReference type="NCBI Taxonomy" id="2909236"/>
    <lineage>
        <taxon>Bacteria</taxon>
        <taxon>Pseudomonadati</taxon>
        <taxon>Bacteroidota</taxon>
        <taxon>Chitinophagia</taxon>
        <taxon>Chitinophagales</taxon>
        <taxon>Chitinophagaceae</taxon>
        <taxon>Flavihumibacter</taxon>
    </lineage>
</organism>
<feature type="transmembrane region" description="Helical" evidence="4">
    <location>
        <begin position="37"/>
        <end position="54"/>
    </location>
</feature>
<evidence type="ECO:0000313" key="6">
    <source>
        <dbReference type="EMBL" id="MCF1716997.1"/>
    </source>
</evidence>
<dbReference type="Gene3D" id="3.40.630.40">
    <property type="entry name" value="Zn-dependent exopeptidases"/>
    <property type="match status" value="1"/>
</dbReference>
<evidence type="ECO:0000256" key="4">
    <source>
        <dbReference type="SAM" id="Phobius"/>
    </source>
</evidence>
<dbReference type="PROSITE" id="PS52015">
    <property type="entry name" value="TONB_CTD"/>
    <property type="match status" value="1"/>
</dbReference>
<dbReference type="EC" id="3.5.1.28" evidence="2"/>
<name>A0ABS9BMP9_9BACT</name>
<feature type="transmembrane region" description="Helical" evidence="4">
    <location>
        <begin position="272"/>
        <end position="294"/>
    </location>
</feature>
<dbReference type="SUPFAM" id="SSF74653">
    <property type="entry name" value="TolA/TonB C-terminal domain"/>
    <property type="match status" value="1"/>
</dbReference>
<sequence length="628" mass="71145">MLPYLLYLFKMLVSSAILLGYYWIFLRDQRFHQYNRYYLLGVLIISMVLPLLHFDLSFFNEGIISQTVIRTIEVISVYGEGENVEVSPVGSMLRSITILKLIYSAGIGVGFWGLGIALRRIHRMRKIYKGEQLDDITIYHTREKGTPFSFFRSVFWNDQVSLNSRAGQQIFRHELYHIRQYHSLDILFCQLAILVCWFNPFYYLIRNELRAVHEYLADQHAIGNDGPLEYAEILLERSIQEKQLALTHPFFQSQLKRRITMLTIKPFQKSGYLSRVLALPLVASLSFLLVAFVIRKPSEGGFVAKEPVTIVVDAGHGGPDPGIKLPDGQTEQQLALQISRKIASLGPDYNVKVLLTRMDESLPDNLTDPFEANKWRVLYSNSIKPALLLSVHLNGSDNNSLNGYELHVPRSNGPHQHLNASLTAAQILQNQLSPVVKVNGIKERQNKGIWVLDKSETPALLIECGFLTNPGDYEFIRETKNQETIARKILESAVLFAEHQRGNKAVQIDTVPMSKTPGKGEITFTQAEQMPFYPGGKEAWQKFLNTTLRYPQEAIDSETTGTVLLGFVVRADSTLADISIISDPGKGLGQEAKRVLEASGKWAPAKQKGQAVNCYFKQPITFHLEREF</sequence>
<gene>
    <name evidence="6" type="ORF">L0U88_20310</name>
</gene>
<protein>
    <recommendedName>
        <fullName evidence="2">N-acetylmuramoyl-L-alanine amidase</fullName>
        <ecNumber evidence="2">3.5.1.28</ecNumber>
    </recommendedName>
</protein>
<dbReference type="PANTHER" id="PTHR30404">
    <property type="entry name" value="N-ACETYLMURAMOYL-L-ALANINE AMIDASE"/>
    <property type="match status" value="1"/>
</dbReference>
<feature type="transmembrane region" description="Helical" evidence="4">
    <location>
        <begin position="6"/>
        <end position="25"/>
    </location>
</feature>
<dbReference type="PANTHER" id="PTHR30404:SF0">
    <property type="entry name" value="N-ACETYLMURAMOYL-L-ALANINE AMIDASE AMIC"/>
    <property type="match status" value="1"/>
</dbReference>
<dbReference type="GO" id="GO:0008745">
    <property type="term" value="F:N-acetylmuramoyl-L-alanine amidase activity"/>
    <property type="evidence" value="ECO:0007669"/>
    <property type="project" value="UniProtKB-EC"/>
</dbReference>
<evidence type="ECO:0000259" key="5">
    <source>
        <dbReference type="PROSITE" id="PS52015"/>
    </source>
</evidence>
<reference evidence="6 7" key="1">
    <citation type="submission" date="2022-01" db="EMBL/GenBank/DDBJ databases">
        <title>Flavihumibacter sp. nov., isolated from sediment of a river.</title>
        <authorList>
            <person name="Liu H."/>
        </authorList>
    </citation>
    <scope>NUCLEOTIDE SEQUENCE [LARGE SCALE GENOMIC DNA]</scope>
    <source>
        <strain evidence="6 7">RY-1</strain>
    </source>
</reference>
<evidence type="ECO:0000256" key="3">
    <source>
        <dbReference type="ARBA" id="ARBA00022801"/>
    </source>
</evidence>
<dbReference type="EMBL" id="JAKEVY010000008">
    <property type="protein sequence ID" value="MCF1716997.1"/>
    <property type="molecule type" value="Genomic_DNA"/>
</dbReference>
<dbReference type="Pfam" id="PF01520">
    <property type="entry name" value="Amidase_3"/>
    <property type="match status" value="1"/>
</dbReference>
<dbReference type="Pfam" id="PF05569">
    <property type="entry name" value="Peptidase_M56"/>
    <property type="match status" value="1"/>
</dbReference>
<keyword evidence="7" id="KW-1185">Reference proteome</keyword>